<evidence type="ECO:0000256" key="2">
    <source>
        <dbReference type="ARBA" id="ARBA00023125"/>
    </source>
</evidence>
<dbReference type="Gene3D" id="1.10.10.60">
    <property type="entry name" value="Homeodomain-like"/>
    <property type="match status" value="2"/>
</dbReference>
<dbReference type="EMBL" id="QFPP01000106">
    <property type="protein sequence ID" value="PZQ74973.1"/>
    <property type="molecule type" value="Genomic_DNA"/>
</dbReference>
<dbReference type="SMART" id="SM00342">
    <property type="entry name" value="HTH_ARAC"/>
    <property type="match status" value="1"/>
</dbReference>
<keyword evidence="1" id="KW-0805">Transcription regulation</keyword>
<dbReference type="InterPro" id="IPR009057">
    <property type="entry name" value="Homeodomain-like_sf"/>
</dbReference>
<dbReference type="PANTHER" id="PTHR46796:SF13">
    <property type="entry name" value="HTH-TYPE TRANSCRIPTIONAL ACTIVATOR RHAS"/>
    <property type="match status" value="1"/>
</dbReference>
<keyword evidence="2" id="KW-0238">DNA-binding</keyword>
<comment type="caution">
    <text evidence="5">The sequence shown here is derived from an EMBL/GenBank/DDBJ whole genome shotgun (WGS) entry which is preliminary data.</text>
</comment>
<accession>A0A2W5S5S0</accession>
<feature type="non-terminal residue" evidence="5">
    <location>
        <position position="1"/>
    </location>
</feature>
<protein>
    <submittedName>
        <fullName evidence="5">AraC family transcriptional regulator</fullName>
    </submittedName>
</protein>
<evidence type="ECO:0000313" key="6">
    <source>
        <dbReference type="Proteomes" id="UP000249135"/>
    </source>
</evidence>
<proteinExistence type="predicted"/>
<dbReference type="GO" id="GO:0003700">
    <property type="term" value="F:DNA-binding transcription factor activity"/>
    <property type="evidence" value="ECO:0007669"/>
    <property type="project" value="InterPro"/>
</dbReference>
<dbReference type="GO" id="GO:0043565">
    <property type="term" value="F:sequence-specific DNA binding"/>
    <property type="evidence" value="ECO:0007669"/>
    <property type="project" value="InterPro"/>
</dbReference>
<sequence>QAPPGLLRGLGDSRLAVALEQMHAGVDQPWTVERLARAAALSRSSFYERFTRAVGLAPMEYLLAWRMEIARELLREGRLKAAEIAERVGYGSGSAFSVAFARHIGQTPTAYARASRAAA</sequence>
<dbReference type="InterPro" id="IPR018060">
    <property type="entry name" value="HTH_AraC"/>
</dbReference>
<dbReference type="SUPFAM" id="SSF46689">
    <property type="entry name" value="Homeodomain-like"/>
    <property type="match status" value="2"/>
</dbReference>
<evidence type="ECO:0000256" key="1">
    <source>
        <dbReference type="ARBA" id="ARBA00023015"/>
    </source>
</evidence>
<dbReference type="Pfam" id="PF12833">
    <property type="entry name" value="HTH_18"/>
    <property type="match status" value="1"/>
</dbReference>
<evidence type="ECO:0000259" key="4">
    <source>
        <dbReference type="PROSITE" id="PS01124"/>
    </source>
</evidence>
<dbReference type="PANTHER" id="PTHR46796">
    <property type="entry name" value="HTH-TYPE TRANSCRIPTIONAL ACTIVATOR RHAS-RELATED"/>
    <property type="match status" value="1"/>
</dbReference>
<dbReference type="AlphaFoldDB" id="A0A2W5S5S0"/>
<dbReference type="InterPro" id="IPR050204">
    <property type="entry name" value="AraC_XylS_family_regulators"/>
</dbReference>
<reference evidence="5 6" key="1">
    <citation type="submission" date="2017-08" db="EMBL/GenBank/DDBJ databases">
        <title>Infants hospitalized years apart are colonized by the same room-sourced microbial strains.</title>
        <authorList>
            <person name="Brooks B."/>
            <person name="Olm M.R."/>
            <person name="Firek B.A."/>
            <person name="Baker R."/>
            <person name="Thomas B.C."/>
            <person name="Morowitz M.J."/>
            <person name="Banfield J.F."/>
        </authorList>
    </citation>
    <scope>NUCLEOTIDE SEQUENCE [LARGE SCALE GENOMIC DNA]</scope>
    <source>
        <strain evidence="5">S2_005_003_R2_41</strain>
    </source>
</reference>
<evidence type="ECO:0000256" key="3">
    <source>
        <dbReference type="ARBA" id="ARBA00023163"/>
    </source>
</evidence>
<evidence type="ECO:0000313" key="5">
    <source>
        <dbReference type="EMBL" id="PZQ74973.1"/>
    </source>
</evidence>
<feature type="domain" description="HTH araC/xylS-type" evidence="4">
    <location>
        <begin position="16"/>
        <end position="114"/>
    </location>
</feature>
<organism evidence="5 6">
    <name type="scientific">Variovorax paradoxus</name>
    <dbReference type="NCBI Taxonomy" id="34073"/>
    <lineage>
        <taxon>Bacteria</taxon>
        <taxon>Pseudomonadati</taxon>
        <taxon>Pseudomonadota</taxon>
        <taxon>Betaproteobacteria</taxon>
        <taxon>Burkholderiales</taxon>
        <taxon>Comamonadaceae</taxon>
        <taxon>Variovorax</taxon>
    </lineage>
</organism>
<name>A0A2W5S5S0_VARPD</name>
<keyword evidence="3" id="KW-0804">Transcription</keyword>
<gene>
    <name evidence="5" type="ORF">DI563_10910</name>
</gene>
<dbReference type="Proteomes" id="UP000249135">
    <property type="component" value="Unassembled WGS sequence"/>
</dbReference>
<dbReference type="PROSITE" id="PS01124">
    <property type="entry name" value="HTH_ARAC_FAMILY_2"/>
    <property type="match status" value="1"/>
</dbReference>